<evidence type="ECO:0000313" key="2">
    <source>
        <dbReference type="EMBL" id="KAL0880263.1"/>
    </source>
</evidence>
<dbReference type="Proteomes" id="UP001549920">
    <property type="component" value="Unassembled WGS sequence"/>
</dbReference>
<reference evidence="2 3" key="1">
    <citation type="submission" date="2024-06" db="EMBL/GenBank/DDBJ databases">
        <title>A chromosome-level genome assembly of beet webworm, Loxostege sticticalis.</title>
        <authorList>
            <person name="Zhang Y."/>
        </authorList>
    </citation>
    <scope>NUCLEOTIDE SEQUENCE [LARGE SCALE GENOMIC DNA]</scope>
    <source>
        <strain evidence="2">AQ026</strain>
        <tissue evidence="2">Whole body</tissue>
    </source>
</reference>
<feature type="signal peptide" evidence="1">
    <location>
        <begin position="1"/>
        <end position="24"/>
    </location>
</feature>
<proteinExistence type="predicted"/>
<feature type="chain" id="PRO_5045634280" evidence="1">
    <location>
        <begin position="25"/>
        <end position="348"/>
    </location>
</feature>
<comment type="caution">
    <text evidence="2">The sequence shown here is derived from an EMBL/GenBank/DDBJ whole genome shotgun (WGS) entry which is preliminary data.</text>
</comment>
<evidence type="ECO:0000313" key="3">
    <source>
        <dbReference type="Proteomes" id="UP001549920"/>
    </source>
</evidence>
<protein>
    <submittedName>
        <fullName evidence="2">Uncharacterized protein</fullName>
    </submittedName>
</protein>
<name>A0ABR3HUT1_LOXSC</name>
<sequence length="348" mass="39943">MYNVNILIFFSVTLLVSLFCRIKGDFTVIKEQREIASRPQLENNLDRTQGESVITTASTCNGTVDDEKFDDNELRKLFVQKFKFYENLERERITNAHGRVRKTRDVANNTSKHGIECVSCFANGTSLADKNCYRGTSPKIKCSDAEQCFVELNPQYLRRGCTITARVNRTFYCRCPLCNDKPSNVNTYYDYESVEDWVYDNLLLARPLFGTDLLCKVCETTGTNPVADKNCRKGSSADYMICEADQICYINIDDEVDHVSRGCMSIPVFTSMYFFCNQTGCNDHEHTNPRLTFRALPLSNEKVKKKLGLFVAQTAQNYAEKIKTYRLNICLACILFFSYLFSDEKVLY</sequence>
<evidence type="ECO:0000256" key="1">
    <source>
        <dbReference type="SAM" id="SignalP"/>
    </source>
</evidence>
<keyword evidence="3" id="KW-1185">Reference proteome</keyword>
<organism evidence="2 3">
    <name type="scientific">Loxostege sticticalis</name>
    <name type="common">Beet webworm moth</name>
    <dbReference type="NCBI Taxonomy" id="481309"/>
    <lineage>
        <taxon>Eukaryota</taxon>
        <taxon>Metazoa</taxon>
        <taxon>Ecdysozoa</taxon>
        <taxon>Arthropoda</taxon>
        <taxon>Hexapoda</taxon>
        <taxon>Insecta</taxon>
        <taxon>Pterygota</taxon>
        <taxon>Neoptera</taxon>
        <taxon>Endopterygota</taxon>
        <taxon>Lepidoptera</taxon>
        <taxon>Glossata</taxon>
        <taxon>Ditrysia</taxon>
        <taxon>Pyraloidea</taxon>
        <taxon>Crambidae</taxon>
        <taxon>Pyraustinae</taxon>
        <taxon>Loxostege</taxon>
    </lineage>
</organism>
<keyword evidence="1" id="KW-0732">Signal</keyword>
<dbReference type="EMBL" id="JBEUOH010000013">
    <property type="protein sequence ID" value="KAL0880263.1"/>
    <property type="molecule type" value="Genomic_DNA"/>
</dbReference>
<accession>A0ABR3HUT1</accession>
<gene>
    <name evidence="2" type="ORF">ABMA27_002720</name>
</gene>